<organism evidence="4 5">
    <name type="scientific">Durusdinium trenchii</name>
    <dbReference type="NCBI Taxonomy" id="1381693"/>
    <lineage>
        <taxon>Eukaryota</taxon>
        <taxon>Sar</taxon>
        <taxon>Alveolata</taxon>
        <taxon>Dinophyceae</taxon>
        <taxon>Suessiales</taxon>
        <taxon>Symbiodiniaceae</taxon>
        <taxon>Durusdinium</taxon>
    </lineage>
</organism>
<accession>A0ABP0LCE5</accession>
<keyword evidence="1" id="KW-0694">RNA-binding</keyword>
<evidence type="ECO:0000313" key="5">
    <source>
        <dbReference type="Proteomes" id="UP001642464"/>
    </source>
</evidence>
<dbReference type="InterPro" id="IPR000504">
    <property type="entry name" value="RRM_dom"/>
</dbReference>
<dbReference type="SUPFAM" id="SSF54928">
    <property type="entry name" value="RNA-binding domain, RBD"/>
    <property type="match status" value="1"/>
</dbReference>
<evidence type="ECO:0000259" key="3">
    <source>
        <dbReference type="PROSITE" id="PS50102"/>
    </source>
</evidence>
<evidence type="ECO:0000256" key="2">
    <source>
        <dbReference type="SAM" id="MobiDB-lite"/>
    </source>
</evidence>
<dbReference type="EMBL" id="CAXAMM010015636">
    <property type="protein sequence ID" value="CAK9036823.1"/>
    <property type="molecule type" value="Genomic_DNA"/>
</dbReference>
<name>A0ABP0LCE5_9DINO</name>
<evidence type="ECO:0000313" key="4">
    <source>
        <dbReference type="EMBL" id="CAK9036823.1"/>
    </source>
</evidence>
<protein>
    <submittedName>
        <fullName evidence="4">RRM domain-containing protein</fullName>
    </submittedName>
</protein>
<feature type="domain" description="RRM" evidence="3">
    <location>
        <begin position="111"/>
        <end position="184"/>
    </location>
</feature>
<feature type="compositionally biased region" description="Low complexity" evidence="2">
    <location>
        <begin position="71"/>
        <end position="86"/>
    </location>
</feature>
<dbReference type="SMART" id="SM00360">
    <property type="entry name" value="RRM"/>
    <property type="match status" value="1"/>
</dbReference>
<dbReference type="InterPro" id="IPR012677">
    <property type="entry name" value="Nucleotide-bd_a/b_plait_sf"/>
</dbReference>
<proteinExistence type="predicted"/>
<comment type="caution">
    <text evidence="4">The sequence shown here is derived from an EMBL/GenBank/DDBJ whole genome shotgun (WGS) entry which is preliminary data.</text>
</comment>
<dbReference type="PROSITE" id="PS50102">
    <property type="entry name" value="RRM"/>
    <property type="match status" value="1"/>
</dbReference>
<feature type="compositionally biased region" description="Pro residues" evidence="2">
    <location>
        <begin position="52"/>
        <end position="61"/>
    </location>
</feature>
<dbReference type="Gene3D" id="3.30.70.330">
    <property type="match status" value="1"/>
</dbReference>
<feature type="region of interest" description="Disordered" evidence="2">
    <location>
        <begin position="51"/>
        <end position="90"/>
    </location>
</feature>
<evidence type="ECO:0000256" key="1">
    <source>
        <dbReference type="PROSITE-ProRule" id="PRU00176"/>
    </source>
</evidence>
<reference evidence="4 5" key="1">
    <citation type="submission" date="2024-02" db="EMBL/GenBank/DDBJ databases">
        <authorList>
            <person name="Chen Y."/>
            <person name="Shah S."/>
            <person name="Dougan E. K."/>
            <person name="Thang M."/>
            <person name="Chan C."/>
        </authorList>
    </citation>
    <scope>NUCLEOTIDE SEQUENCE [LARGE SCALE GENOMIC DNA]</scope>
</reference>
<keyword evidence="5" id="KW-1185">Reference proteome</keyword>
<dbReference type="Pfam" id="PF00076">
    <property type="entry name" value="RRM_1"/>
    <property type="match status" value="1"/>
</dbReference>
<gene>
    <name evidence="4" type="ORF">SCF082_LOCUS21888</name>
</gene>
<dbReference type="Proteomes" id="UP001642464">
    <property type="component" value="Unassembled WGS sequence"/>
</dbReference>
<sequence>MAGSIPIVTSCSGLEISKKGLLGEEVPSINLSLSIGIPVKELIAALGGFHLPPSPPPPPDQIPDCFANKGSASSAKPSSDPSSSAPSFPPSVRGWEAIPAAPVIQPLSGSSRVKVSNILKRLKPDEVQSLFEEHVGPVLQCSIVEDTARIIFDSAESARKAVEEYDGGLLEVCSKKIYEETSNPSSLSLHPKCQSSSWVEERVGPLSKCYLRRGEGWMTVFRAAITKQLKKEDALSQIDFKGSIIEVCYDTSSEFTQSPGHFVVGLPVEL</sequence>
<dbReference type="InterPro" id="IPR035979">
    <property type="entry name" value="RBD_domain_sf"/>
</dbReference>